<evidence type="ECO:0000259" key="9">
    <source>
        <dbReference type="Pfam" id="PF13231"/>
    </source>
</evidence>
<evidence type="ECO:0000256" key="6">
    <source>
        <dbReference type="ARBA" id="ARBA00022989"/>
    </source>
</evidence>
<dbReference type="EMBL" id="MHQS01000010">
    <property type="protein sequence ID" value="OHA08813.1"/>
    <property type="molecule type" value="Genomic_DNA"/>
</dbReference>
<dbReference type="GO" id="GO:0009103">
    <property type="term" value="P:lipopolysaccharide biosynthetic process"/>
    <property type="evidence" value="ECO:0007669"/>
    <property type="project" value="UniProtKB-ARBA"/>
</dbReference>
<dbReference type="Proteomes" id="UP000176705">
    <property type="component" value="Unassembled WGS sequence"/>
</dbReference>
<accession>A0A1G2LB02</accession>
<protein>
    <recommendedName>
        <fullName evidence="9">Glycosyltransferase RgtA/B/C/D-like domain-containing protein</fullName>
    </recommendedName>
</protein>
<evidence type="ECO:0000256" key="3">
    <source>
        <dbReference type="ARBA" id="ARBA00022676"/>
    </source>
</evidence>
<evidence type="ECO:0000313" key="11">
    <source>
        <dbReference type="Proteomes" id="UP000176705"/>
    </source>
</evidence>
<feature type="transmembrane region" description="Helical" evidence="8">
    <location>
        <begin position="51"/>
        <end position="72"/>
    </location>
</feature>
<evidence type="ECO:0000313" key="10">
    <source>
        <dbReference type="EMBL" id="OHA08813.1"/>
    </source>
</evidence>
<dbReference type="InterPro" id="IPR038731">
    <property type="entry name" value="RgtA/B/C-like"/>
</dbReference>
<keyword evidence="7 8" id="KW-0472">Membrane</keyword>
<keyword evidence="6 8" id="KW-1133">Transmembrane helix</keyword>
<proteinExistence type="predicted"/>
<dbReference type="AlphaFoldDB" id="A0A1G2LB02"/>
<dbReference type="Pfam" id="PF13231">
    <property type="entry name" value="PMT_2"/>
    <property type="match status" value="1"/>
</dbReference>
<keyword evidence="5 8" id="KW-0812">Transmembrane</keyword>
<keyword evidence="3" id="KW-0328">Glycosyltransferase</keyword>
<feature type="transmembrane region" description="Helical" evidence="8">
    <location>
        <begin position="78"/>
        <end position="97"/>
    </location>
</feature>
<feature type="transmembrane region" description="Helical" evidence="8">
    <location>
        <begin position="340"/>
        <end position="357"/>
    </location>
</feature>
<feature type="transmembrane region" description="Helical" evidence="8">
    <location>
        <begin position="305"/>
        <end position="328"/>
    </location>
</feature>
<sequence length="545" mass="60687">MVDFDFGIEQPTPWQWVDEIPGWMRLSFHDHPPLVFWLEHLSIKFFGENPVAVRIPSALAGIASVIFLYFIGRRLYSPPVGAISALLFAVTTNHVWISRIGLQESVLIAFILASFAAFLKGLERPASPAGGPRWLVAAGALLGFAFLAKYNALILAPIFLTILVVRRRDLFRSKWLLLALFCFLLTISPVVIYNVGLYRAFGHFDFQFSLLFGQDVAAWQSRPGQEVLGSYADRIRDFFPRLIEANSPYFLILSVAGLIAIFWELIRRRTLVMSHSSLVIILFWLLPFLVFVGPARRFLTLLTPWLALAAGYAIALIRPATASTVTPYSNVLKNIRIRNVGFAAALALVVAGEALYASNSVVALAPAGAAPWAHSRLRREAHAWGFNELEAYLASTLKGKMPAVGITFEFPFSRRLLNEAAARGRAEGREAVAWGIVYNDNISVSAQLWVFLRRITYEGWPVASAENFRRGGGEQFFRDAGIQRIIFVNATDAALQDRPREPSPDGDLMEAELRARGLTPREIKNARGEIAFRVYEFALAGSADQ</sequence>
<feature type="transmembrane region" description="Helical" evidence="8">
    <location>
        <begin position="248"/>
        <end position="266"/>
    </location>
</feature>
<comment type="subcellular location">
    <subcellularLocation>
        <location evidence="1">Cell membrane</location>
        <topology evidence="1">Multi-pass membrane protein</topology>
    </subcellularLocation>
</comment>
<dbReference type="GO" id="GO:0005886">
    <property type="term" value="C:plasma membrane"/>
    <property type="evidence" value="ECO:0007669"/>
    <property type="project" value="UniProtKB-SubCell"/>
</dbReference>
<evidence type="ECO:0000256" key="8">
    <source>
        <dbReference type="SAM" id="Phobius"/>
    </source>
</evidence>
<feature type="transmembrane region" description="Helical" evidence="8">
    <location>
        <begin position="104"/>
        <end position="122"/>
    </location>
</feature>
<evidence type="ECO:0000256" key="4">
    <source>
        <dbReference type="ARBA" id="ARBA00022679"/>
    </source>
</evidence>
<feature type="transmembrane region" description="Helical" evidence="8">
    <location>
        <begin position="175"/>
        <end position="196"/>
    </location>
</feature>
<dbReference type="PANTHER" id="PTHR33908:SF11">
    <property type="entry name" value="MEMBRANE PROTEIN"/>
    <property type="match status" value="1"/>
</dbReference>
<dbReference type="GO" id="GO:0016763">
    <property type="term" value="F:pentosyltransferase activity"/>
    <property type="evidence" value="ECO:0007669"/>
    <property type="project" value="TreeGrafter"/>
</dbReference>
<organism evidence="10 11">
    <name type="scientific">Candidatus Sungbacteria bacterium RIFCSPLOWO2_01_FULL_59_16</name>
    <dbReference type="NCBI Taxonomy" id="1802280"/>
    <lineage>
        <taxon>Bacteria</taxon>
        <taxon>Candidatus Sungiibacteriota</taxon>
    </lineage>
</organism>
<evidence type="ECO:0000256" key="2">
    <source>
        <dbReference type="ARBA" id="ARBA00022475"/>
    </source>
</evidence>
<dbReference type="STRING" id="1802280.A3B37_00485"/>
<evidence type="ECO:0000256" key="7">
    <source>
        <dbReference type="ARBA" id="ARBA00023136"/>
    </source>
</evidence>
<keyword evidence="4" id="KW-0808">Transferase</keyword>
<name>A0A1G2LB02_9BACT</name>
<comment type="caution">
    <text evidence="10">The sequence shown here is derived from an EMBL/GenBank/DDBJ whole genome shotgun (WGS) entry which is preliminary data.</text>
</comment>
<gene>
    <name evidence="10" type="ORF">A3B37_00485</name>
</gene>
<evidence type="ECO:0000256" key="1">
    <source>
        <dbReference type="ARBA" id="ARBA00004651"/>
    </source>
</evidence>
<evidence type="ECO:0000256" key="5">
    <source>
        <dbReference type="ARBA" id="ARBA00022692"/>
    </source>
</evidence>
<reference evidence="10 11" key="1">
    <citation type="journal article" date="2016" name="Nat. Commun.">
        <title>Thousands of microbial genomes shed light on interconnected biogeochemical processes in an aquifer system.</title>
        <authorList>
            <person name="Anantharaman K."/>
            <person name="Brown C.T."/>
            <person name="Hug L.A."/>
            <person name="Sharon I."/>
            <person name="Castelle C.J."/>
            <person name="Probst A.J."/>
            <person name="Thomas B.C."/>
            <person name="Singh A."/>
            <person name="Wilkins M.J."/>
            <person name="Karaoz U."/>
            <person name="Brodie E.L."/>
            <person name="Williams K.H."/>
            <person name="Hubbard S.S."/>
            <person name="Banfield J.F."/>
        </authorList>
    </citation>
    <scope>NUCLEOTIDE SEQUENCE [LARGE SCALE GENOMIC DNA]</scope>
</reference>
<feature type="transmembrane region" description="Helical" evidence="8">
    <location>
        <begin position="278"/>
        <end position="299"/>
    </location>
</feature>
<keyword evidence="2" id="KW-1003">Cell membrane</keyword>
<dbReference type="InterPro" id="IPR050297">
    <property type="entry name" value="LipidA_mod_glycosyltrf_83"/>
</dbReference>
<feature type="domain" description="Glycosyltransferase RgtA/B/C/D-like" evidence="9">
    <location>
        <begin position="30"/>
        <end position="193"/>
    </location>
</feature>
<feature type="transmembrane region" description="Helical" evidence="8">
    <location>
        <begin position="134"/>
        <end position="163"/>
    </location>
</feature>
<dbReference type="PANTHER" id="PTHR33908">
    <property type="entry name" value="MANNOSYLTRANSFERASE YKCB-RELATED"/>
    <property type="match status" value="1"/>
</dbReference>